<comment type="caution">
    <text evidence="1">The sequence shown here is derived from an EMBL/GenBank/DDBJ whole genome shotgun (WGS) entry which is preliminary data.</text>
</comment>
<reference evidence="1 2" key="1">
    <citation type="submission" date="2019-10" db="EMBL/GenBank/DDBJ databases">
        <title>Sequencing and Assembly of Multiple Reported Metal-Biooxidizing Members of the Extremely Thermoacidophilic Archaeal Family Sulfolobaceae.</title>
        <authorList>
            <person name="Counts J.A."/>
            <person name="Kelly R.M."/>
        </authorList>
    </citation>
    <scope>NUCLEOTIDE SEQUENCE [LARGE SCALE GENOMIC DNA]</scope>
    <source>
        <strain evidence="1 2">DSM 6482</strain>
    </source>
</reference>
<dbReference type="RefSeq" id="WP_054838511.1">
    <property type="nucleotide sequence ID" value="NZ_BBBY01000010.1"/>
</dbReference>
<accession>A0A6A9QMN1</accession>
<gene>
    <name evidence="1" type="ORF">GC250_05890</name>
</gene>
<dbReference type="EMBL" id="WGGD01000005">
    <property type="protein sequence ID" value="MUN28978.1"/>
    <property type="molecule type" value="Genomic_DNA"/>
</dbReference>
<organism evidence="1 2">
    <name type="scientific">Sulfuracidifex metallicus DSM 6482 = JCM 9184</name>
    <dbReference type="NCBI Taxonomy" id="523847"/>
    <lineage>
        <taxon>Archaea</taxon>
        <taxon>Thermoproteota</taxon>
        <taxon>Thermoprotei</taxon>
        <taxon>Sulfolobales</taxon>
        <taxon>Sulfolobaceae</taxon>
        <taxon>Sulfuracidifex</taxon>
    </lineage>
</organism>
<dbReference type="AlphaFoldDB" id="A0A6A9QMN1"/>
<evidence type="ECO:0000313" key="1">
    <source>
        <dbReference type="EMBL" id="MUN28978.1"/>
    </source>
</evidence>
<dbReference type="Proteomes" id="UP000470772">
    <property type="component" value="Unassembled WGS sequence"/>
</dbReference>
<keyword evidence="2" id="KW-1185">Reference proteome</keyword>
<dbReference type="OrthoDB" id="41826at2157"/>
<proteinExistence type="predicted"/>
<protein>
    <submittedName>
        <fullName evidence="1">Uncharacterized protein</fullName>
    </submittedName>
</protein>
<sequence length="60" mass="7059">MAVYGVQLGKYTDKKGELLRQIMYDNLELAFRTYDKRTFYRVFVPSSMGENGMLLLENFP</sequence>
<name>A0A6A9QMN1_SULME</name>
<evidence type="ECO:0000313" key="2">
    <source>
        <dbReference type="Proteomes" id="UP000470772"/>
    </source>
</evidence>